<proteinExistence type="predicted"/>
<sequence>MTDVSAETTIPAVPYSLLVRVAPSDERWDELVHVVETETEHGFVANVLPVEAPGMSVDELIDAVRRSGPWSRCVFVADERTLSAPDLPVLVVDGMRREASFRCAADSLFAVDANLNSGNLAWQYFHEKLGPDGVHRDRYWA</sequence>
<feature type="domain" description="DUF6924" evidence="1">
    <location>
        <begin position="16"/>
        <end position="137"/>
    </location>
</feature>
<accession>A0A6P0HFP7</accession>
<dbReference type="RefSeq" id="WP_163770777.1">
    <property type="nucleotide sequence ID" value="NZ_JAAGXA010000002.1"/>
</dbReference>
<keyword evidence="3" id="KW-1185">Reference proteome</keyword>
<dbReference type="AlphaFoldDB" id="A0A6P0HFP7"/>
<reference evidence="2 3" key="1">
    <citation type="journal article" date="2014" name="Int. J. Syst. Evol. Microbiol.">
        <title>Nocardioides zeae sp. nov., isolated from the stem of Zea mays.</title>
        <authorList>
            <person name="Glaeser S.P."/>
            <person name="McInroy J.A."/>
            <person name="Busse H.J."/>
            <person name="Kampfer P."/>
        </authorList>
    </citation>
    <scope>NUCLEOTIDE SEQUENCE [LARGE SCALE GENOMIC DNA]</scope>
    <source>
        <strain evidence="2 3">JCM 30728</strain>
    </source>
</reference>
<dbReference type="EMBL" id="JAAGXA010000002">
    <property type="protein sequence ID" value="NEN77411.1"/>
    <property type="molecule type" value="Genomic_DNA"/>
</dbReference>
<evidence type="ECO:0000313" key="2">
    <source>
        <dbReference type="EMBL" id="NEN77411.1"/>
    </source>
</evidence>
<protein>
    <recommendedName>
        <fullName evidence="1">DUF6924 domain-containing protein</fullName>
    </recommendedName>
</protein>
<dbReference type="Proteomes" id="UP000468687">
    <property type="component" value="Unassembled WGS sequence"/>
</dbReference>
<gene>
    <name evidence="2" type="ORF">G3T38_03880</name>
</gene>
<evidence type="ECO:0000313" key="3">
    <source>
        <dbReference type="Proteomes" id="UP000468687"/>
    </source>
</evidence>
<dbReference type="InterPro" id="IPR053832">
    <property type="entry name" value="DUF6924"/>
</dbReference>
<name>A0A6P0HFP7_9ACTN</name>
<organism evidence="2 3">
    <name type="scientific">Nocardioides zeae</name>
    <dbReference type="NCBI Taxonomy" id="1457234"/>
    <lineage>
        <taxon>Bacteria</taxon>
        <taxon>Bacillati</taxon>
        <taxon>Actinomycetota</taxon>
        <taxon>Actinomycetes</taxon>
        <taxon>Propionibacteriales</taxon>
        <taxon>Nocardioidaceae</taxon>
        <taxon>Nocardioides</taxon>
    </lineage>
</organism>
<evidence type="ECO:0000259" key="1">
    <source>
        <dbReference type="Pfam" id="PF21962"/>
    </source>
</evidence>
<dbReference type="Pfam" id="PF21962">
    <property type="entry name" value="DUF6924"/>
    <property type="match status" value="1"/>
</dbReference>
<comment type="caution">
    <text evidence="2">The sequence shown here is derived from an EMBL/GenBank/DDBJ whole genome shotgun (WGS) entry which is preliminary data.</text>
</comment>